<evidence type="ECO:0000256" key="9">
    <source>
        <dbReference type="ARBA" id="ARBA00022679"/>
    </source>
</evidence>
<keyword evidence="11 15" id="KW-0819">tRNA processing</keyword>
<accession>A0ABX8UZZ1</accession>
<evidence type="ECO:0000256" key="13">
    <source>
        <dbReference type="ARBA" id="ARBA00033392"/>
    </source>
</evidence>
<dbReference type="InterPro" id="IPR029028">
    <property type="entry name" value="Alpha/beta_knot_MTases"/>
</dbReference>
<comment type="subunit">
    <text evidence="4 15 16">Homodimer.</text>
</comment>
<evidence type="ECO:0000256" key="5">
    <source>
        <dbReference type="ARBA" id="ARBA00012807"/>
    </source>
</evidence>
<evidence type="ECO:0000256" key="12">
    <source>
        <dbReference type="ARBA" id="ARBA00029736"/>
    </source>
</evidence>
<name>A0ABX8UZZ1_9BACT</name>
<dbReference type="GO" id="GO:0032259">
    <property type="term" value="P:methylation"/>
    <property type="evidence" value="ECO:0007669"/>
    <property type="project" value="UniProtKB-KW"/>
</dbReference>
<comment type="similarity">
    <text evidence="3 15 16">Belongs to the RNA methyltransferase TrmD family.</text>
</comment>
<evidence type="ECO:0000256" key="6">
    <source>
        <dbReference type="ARBA" id="ARBA00014679"/>
    </source>
</evidence>
<evidence type="ECO:0000256" key="14">
    <source>
        <dbReference type="ARBA" id="ARBA00047783"/>
    </source>
</evidence>
<evidence type="ECO:0000256" key="11">
    <source>
        <dbReference type="ARBA" id="ARBA00022694"/>
    </source>
</evidence>
<comment type="function">
    <text evidence="1 15 16">Specifically methylates guanosine-37 in various tRNAs.</text>
</comment>
<dbReference type="Gene3D" id="1.10.1270.20">
    <property type="entry name" value="tRNA(m1g37)methyltransferase, domain 2"/>
    <property type="match status" value="1"/>
</dbReference>
<feature type="binding site" evidence="15">
    <location>
        <position position="110"/>
    </location>
    <ligand>
        <name>S-adenosyl-L-methionine</name>
        <dbReference type="ChEBI" id="CHEBI:59789"/>
    </ligand>
</feature>
<dbReference type="PANTHER" id="PTHR46417:SF1">
    <property type="entry name" value="TRNA (GUANINE-N(1)-)-METHYLTRANSFERASE"/>
    <property type="match status" value="1"/>
</dbReference>
<dbReference type="InterPro" id="IPR002649">
    <property type="entry name" value="tRNA_m1G_MeTrfase_TrmD"/>
</dbReference>
<dbReference type="Pfam" id="PF01746">
    <property type="entry name" value="tRNA_m1G_MT"/>
    <property type="match status" value="1"/>
</dbReference>
<dbReference type="InterPro" id="IPR029026">
    <property type="entry name" value="tRNA_m1G_MTases_N"/>
</dbReference>
<dbReference type="HAMAP" id="MF_00605">
    <property type="entry name" value="TrmD"/>
    <property type="match status" value="1"/>
</dbReference>
<dbReference type="InterPro" id="IPR023148">
    <property type="entry name" value="tRNA_m1G_MeTrfase_C_sf"/>
</dbReference>
<dbReference type="NCBIfam" id="TIGR00088">
    <property type="entry name" value="trmD"/>
    <property type="match status" value="1"/>
</dbReference>
<dbReference type="EC" id="2.1.1.228" evidence="5 15"/>
<feature type="domain" description="tRNA methyltransferase TRMD/TRM10-type" evidence="17">
    <location>
        <begin position="1"/>
        <end position="213"/>
    </location>
</feature>
<dbReference type="GO" id="GO:0052906">
    <property type="term" value="F:tRNA (guanine(37)-N1)-methyltransferase activity"/>
    <property type="evidence" value="ECO:0007669"/>
    <property type="project" value="UniProtKB-EC"/>
</dbReference>
<evidence type="ECO:0000256" key="16">
    <source>
        <dbReference type="RuleBase" id="RU003464"/>
    </source>
</evidence>
<evidence type="ECO:0000256" key="3">
    <source>
        <dbReference type="ARBA" id="ARBA00007630"/>
    </source>
</evidence>
<evidence type="ECO:0000256" key="1">
    <source>
        <dbReference type="ARBA" id="ARBA00002634"/>
    </source>
</evidence>
<proteinExistence type="inferred from homology"/>
<gene>
    <name evidence="15" type="primary">trmD</name>
    <name evidence="18" type="ORF">RHABOEDO_000706</name>
</gene>
<comment type="catalytic activity">
    <reaction evidence="14 15 16">
        <text>guanosine(37) in tRNA + S-adenosyl-L-methionine = N(1)-methylguanosine(37) in tRNA + S-adenosyl-L-homocysteine + H(+)</text>
        <dbReference type="Rhea" id="RHEA:36899"/>
        <dbReference type="Rhea" id="RHEA-COMP:10145"/>
        <dbReference type="Rhea" id="RHEA-COMP:10147"/>
        <dbReference type="ChEBI" id="CHEBI:15378"/>
        <dbReference type="ChEBI" id="CHEBI:57856"/>
        <dbReference type="ChEBI" id="CHEBI:59789"/>
        <dbReference type="ChEBI" id="CHEBI:73542"/>
        <dbReference type="ChEBI" id="CHEBI:74269"/>
        <dbReference type="EC" id="2.1.1.228"/>
    </reaction>
</comment>
<keyword evidence="9 15" id="KW-0808">Transferase</keyword>
<dbReference type="PIRSF" id="PIRSF000386">
    <property type="entry name" value="tRNA_mtase"/>
    <property type="match status" value="1"/>
</dbReference>
<evidence type="ECO:0000259" key="17">
    <source>
        <dbReference type="Pfam" id="PF01746"/>
    </source>
</evidence>
<dbReference type="Gene3D" id="3.40.1280.10">
    <property type="match status" value="1"/>
</dbReference>
<dbReference type="EMBL" id="CP075587">
    <property type="protein sequence ID" value="QYF48528.1"/>
    <property type="molecule type" value="Genomic_DNA"/>
</dbReference>
<dbReference type="SUPFAM" id="SSF75217">
    <property type="entry name" value="alpha/beta knot"/>
    <property type="match status" value="1"/>
</dbReference>
<evidence type="ECO:0000256" key="4">
    <source>
        <dbReference type="ARBA" id="ARBA00011738"/>
    </source>
</evidence>
<dbReference type="Proteomes" id="UP000826014">
    <property type="component" value="Chromosome"/>
</dbReference>
<dbReference type="CDD" id="cd18080">
    <property type="entry name" value="TrmD-like"/>
    <property type="match status" value="1"/>
</dbReference>
<dbReference type="RefSeq" id="WP_215216944.1">
    <property type="nucleotide sequence ID" value="NZ_CP075587.1"/>
</dbReference>
<dbReference type="InterPro" id="IPR016009">
    <property type="entry name" value="tRNA_MeTrfase_TRMD/TRM10"/>
</dbReference>
<evidence type="ECO:0000256" key="7">
    <source>
        <dbReference type="ARBA" id="ARBA00022490"/>
    </source>
</evidence>
<evidence type="ECO:0000256" key="10">
    <source>
        <dbReference type="ARBA" id="ARBA00022691"/>
    </source>
</evidence>
<evidence type="ECO:0000313" key="19">
    <source>
        <dbReference type="Proteomes" id="UP000826014"/>
    </source>
</evidence>
<keyword evidence="19" id="KW-1185">Reference proteome</keyword>
<comment type="subcellular location">
    <subcellularLocation>
        <location evidence="2 15 16">Cytoplasm</location>
    </subcellularLocation>
</comment>
<dbReference type="NCBIfam" id="NF000648">
    <property type="entry name" value="PRK00026.1"/>
    <property type="match status" value="1"/>
</dbReference>
<keyword evidence="7 15" id="KW-0963">Cytoplasm</keyword>
<evidence type="ECO:0000256" key="8">
    <source>
        <dbReference type="ARBA" id="ARBA00022603"/>
    </source>
</evidence>
<evidence type="ECO:0000256" key="2">
    <source>
        <dbReference type="ARBA" id="ARBA00004496"/>
    </source>
</evidence>
<dbReference type="PANTHER" id="PTHR46417">
    <property type="entry name" value="TRNA (GUANINE-N(1)-)-METHYLTRANSFERASE"/>
    <property type="match status" value="1"/>
</dbReference>
<evidence type="ECO:0000313" key="18">
    <source>
        <dbReference type="EMBL" id="QYF48528.1"/>
    </source>
</evidence>
<sequence>MQIDILSLFPEYFEGPFKVSILKKAQEIGLIHINLINIRDFGEGRWKKVDDRPYGGGPGMVLMPGPVTRAVHSVKKENTHVIYLSPQGKLLDVKTCQRLAAYPHLVCICGHYEGIDQRVIETQVNEEISIGNYILTNGCLASIVLVDAVVRFIPGVLGNEDSLLDESFQEDGICEGPCFTRPGIFEGKCVPKVLLSGNHAEARRWKEKARKKQNDMPWADKQ</sequence>
<reference evidence="18 19" key="1">
    <citation type="journal article" date="2022" name="bioRxiv">
        <title>Ecology and evolution of chlamydial symbionts of arthropods.</title>
        <authorList>
            <person name="Halter T."/>
            <person name="Koestlbacher S."/>
            <person name="Collingro A."/>
            <person name="Sixt B.S."/>
            <person name="Toenshoff E.R."/>
            <person name="Hendrickx F."/>
            <person name="Kostanjsek R."/>
            <person name="Horn M."/>
        </authorList>
    </citation>
    <scope>NUCLEOTIDE SEQUENCE [LARGE SCALE GENOMIC DNA]</scope>
    <source>
        <strain evidence="18">W744xW776</strain>
    </source>
</reference>
<keyword evidence="10 15" id="KW-0949">S-adenosyl-L-methionine</keyword>
<evidence type="ECO:0000256" key="15">
    <source>
        <dbReference type="HAMAP-Rule" id="MF_00605"/>
    </source>
</evidence>
<protein>
    <recommendedName>
        <fullName evidence="6 15">tRNA (guanine-N(1)-)-methyltransferase</fullName>
        <ecNumber evidence="5 15">2.1.1.228</ecNumber>
    </recommendedName>
    <alternativeName>
        <fullName evidence="12 15">M1G-methyltransferase</fullName>
    </alternativeName>
    <alternativeName>
        <fullName evidence="13 15">tRNA [GM37] methyltransferase</fullName>
    </alternativeName>
</protein>
<organism evidence="18 19">
    <name type="scientific">Candidatus Rhabdochlamydia oedothoracis</name>
    <dbReference type="NCBI Taxonomy" id="2720720"/>
    <lineage>
        <taxon>Bacteria</taxon>
        <taxon>Pseudomonadati</taxon>
        <taxon>Chlamydiota</taxon>
        <taxon>Chlamydiia</taxon>
        <taxon>Parachlamydiales</taxon>
        <taxon>Candidatus Rhabdochlamydiaceae</taxon>
        <taxon>Candidatus Rhabdochlamydia</taxon>
    </lineage>
</organism>
<feature type="binding site" evidence="15">
    <location>
        <begin position="130"/>
        <end position="135"/>
    </location>
    <ligand>
        <name>S-adenosyl-L-methionine</name>
        <dbReference type="ChEBI" id="CHEBI:59789"/>
    </ligand>
</feature>
<keyword evidence="8 15" id="KW-0489">Methyltransferase</keyword>